<dbReference type="OrthoDB" id="241340at2759"/>
<proteinExistence type="predicted"/>
<dbReference type="Proteomes" id="UP000299102">
    <property type="component" value="Unassembled WGS sequence"/>
</dbReference>
<name>A0A4C1Z7N6_EUMVA</name>
<sequence length="287" mass="32670">MENNPDRFLVIARSRKQVVRPHASRARCDTPISARRSPSSRHLAPINAQVIDSIIKNVSNNICEESKVNRKMSYHFCYEIQNIAVAALLNVKDAHLFEVIQSNIMMKVDEAFKNKQRYHGNSESHRMLLLGIRHMLFLALLSNKLDFASSCTFHANKAHLQEIADSHIHQGARSVKTTNTTSLDRPLSCNGQRATKTLLRQPQITTDRHACQMSQTNHHQHYPRKLRESKRTDLFYHLIRNVSLPFLNHAGAQYSELSAAARSWHEQKEFKGADVRLTAAAVAPPRA</sequence>
<evidence type="ECO:0000313" key="2">
    <source>
        <dbReference type="Proteomes" id="UP000299102"/>
    </source>
</evidence>
<organism evidence="1 2">
    <name type="scientific">Eumeta variegata</name>
    <name type="common">Bagworm moth</name>
    <name type="synonym">Eumeta japonica</name>
    <dbReference type="NCBI Taxonomy" id="151549"/>
    <lineage>
        <taxon>Eukaryota</taxon>
        <taxon>Metazoa</taxon>
        <taxon>Ecdysozoa</taxon>
        <taxon>Arthropoda</taxon>
        <taxon>Hexapoda</taxon>
        <taxon>Insecta</taxon>
        <taxon>Pterygota</taxon>
        <taxon>Neoptera</taxon>
        <taxon>Endopterygota</taxon>
        <taxon>Lepidoptera</taxon>
        <taxon>Glossata</taxon>
        <taxon>Ditrysia</taxon>
        <taxon>Tineoidea</taxon>
        <taxon>Psychidae</taxon>
        <taxon>Oiketicinae</taxon>
        <taxon>Eumeta</taxon>
    </lineage>
</organism>
<dbReference type="EMBL" id="BGZK01001606">
    <property type="protein sequence ID" value="GBP83124.1"/>
    <property type="molecule type" value="Genomic_DNA"/>
</dbReference>
<gene>
    <name evidence="1" type="ORF">EVAR_90279_1</name>
</gene>
<reference evidence="1 2" key="1">
    <citation type="journal article" date="2019" name="Commun. Biol.">
        <title>The bagworm genome reveals a unique fibroin gene that provides high tensile strength.</title>
        <authorList>
            <person name="Kono N."/>
            <person name="Nakamura H."/>
            <person name="Ohtoshi R."/>
            <person name="Tomita M."/>
            <person name="Numata K."/>
            <person name="Arakawa K."/>
        </authorList>
    </citation>
    <scope>NUCLEOTIDE SEQUENCE [LARGE SCALE GENOMIC DNA]</scope>
</reference>
<evidence type="ECO:0000313" key="1">
    <source>
        <dbReference type="EMBL" id="GBP83124.1"/>
    </source>
</evidence>
<keyword evidence="2" id="KW-1185">Reference proteome</keyword>
<accession>A0A4C1Z7N6</accession>
<protein>
    <submittedName>
        <fullName evidence="1">Uncharacterized protein</fullName>
    </submittedName>
</protein>
<dbReference type="AlphaFoldDB" id="A0A4C1Z7N6"/>
<comment type="caution">
    <text evidence="1">The sequence shown here is derived from an EMBL/GenBank/DDBJ whole genome shotgun (WGS) entry which is preliminary data.</text>
</comment>